<dbReference type="Proteomes" id="UP001183615">
    <property type="component" value="Unassembled WGS sequence"/>
</dbReference>
<dbReference type="GO" id="GO:0005524">
    <property type="term" value="F:ATP binding"/>
    <property type="evidence" value="ECO:0007669"/>
    <property type="project" value="UniProtKB-KW"/>
</dbReference>
<dbReference type="InterPro" id="IPR017871">
    <property type="entry name" value="ABC_transporter-like_CS"/>
</dbReference>
<reference evidence="5" key="1">
    <citation type="submission" date="2023-07" db="EMBL/GenBank/DDBJ databases">
        <title>30 novel species of actinomycetes from the DSMZ collection.</title>
        <authorList>
            <person name="Nouioui I."/>
        </authorList>
    </citation>
    <scope>NUCLEOTIDE SEQUENCE [LARGE SCALE GENOMIC DNA]</scope>
    <source>
        <strain evidence="5">DSM 41886</strain>
    </source>
</reference>
<proteinExistence type="predicted"/>
<protein>
    <submittedName>
        <fullName evidence="4">ATP-binding cassette domain-containing protein</fullName>
    </submittedName>
</protein>
<dbReference type="InterPro" id="IPR027417">
    <property type="entry name" value="P-loop_NTPase"/>
</dbReference>
<gene>
    <name evidence="4" type="ORF">RM779_01685</name>
</gene>
<dbReference type="InterPro" id="IPR003593">
    <property type="entry name" value="AAA+_ATPase"/>
</dbReference>
<comment type="caution">
    <text evidence="4">The sequence shown here is derived from an EMBL/GenBank/DDBJ whole genome shotgun (WGS) entry which is preliminary data.</text>
</comment>
<dbReference type="SMART" id="SM00382">
    <property type="entry name" value="AAA"/>
    <property type="match status" value="1"/>
</dbReference>
<name>A0ABU2S0N7_9ACTN</name>
<keyword evidence="5" id="KW-1185">Reference proteome</keyword>
<keyword evidence="2 4" id="KW-0067">ATP-binding</keyword>
<feature type="domain" description="ABC transporter" evidence="3">
    <location>
        <begin position="7"/>
        <end position="242"/>
    </location>
</feature>
<evidence type="ECO:0000256" key="1">
    <source>
        <dbReference type="ARBA" id="ARBA00022741"/>
    </source>
</evidence>
<evidence type="ECO:0000256" key="2">
    <source>
        <dbReference type="ARBA" id="ARBA00022840"/>
    </source>
</evidence>
<dbReference type="Pfam" id="PF00005">
    <property type="entry name" value="ABC_tran"/>
    <property type="match status" value="1"/>
</dbReference>
<evidence type="ECO:0000313" key="5">
    <source>
        <dbReference type="Proteomes" id="UP001183615"/>
    </source>
</evidence>
<sequence>MAPAPILTTHDLARTFETKHGTVEAVRGIDMHVERGEILGFLGPNGAGKSTTLKMLTTLLAPTRGRASVDGLDLAREPAAVRRRIGYVAQTSGTDPNETVHGELVFQGRLYGLARAEATARAEEVADGLGLGALRSRTCAQLSGGQKRRLDIALALVHRPALLFLDEPTTGLDPGSRADLWDLIRHVRGERGTTVFLTTHYLDEADALADRLVVVDGGRVVAEGTPHDLKTTHGGSPEATLQDTFIAITGRGPRRDEPAPVAV</sequence>
<dbReference type="SUPFAM" id="SSF52540">
    <property type="entry name" value="P-loop containing nucleoside triphosphate hydrolases"/>
    <property type="match status" value="1"/>
</dbReference>
<accession>A0ABU2S0N7</accession>
<dbReference type="PROSITE" id="PS50893">
    <property type="entry name" value="ABC_TRANSPORTER_2"/>
    <property type="match status" value="1"/>
</dbReference>
<dbReference type="RefSeq" id="WP_311614994.1">
    <property type="nucleotide sequence ID" value="NZ_JAVREV010000001.1"/>
</dbReference>
<dbReference type="PANTHER" id="PTHR43582">
    <property type="entry name" value="LINEARMYCIN RESISTANCE ATP-BINDING PROTEIN LNRL"/>
    <property type="match status" value="1"/>
</dbReference>
<dbReference type="PROSITE" id="PS00211">
    <property type="entry name" value="ABC_TRANSPORTER_1"/>
    <property type="match status" value="1"/>
</dbReference>
<organism evidence="4 5">
    <name type="scientific">Streptomyces johnsoniae</name>
    <dbReference type="NCBI Taxonomy" id="3075532"/>
    <lineage>
        <taxon>Bacteria</taxon>
        <taxon>Bacillati</taxon>
        <taxon>Actinomycetota</taxon>
        <taxon>Actinomycetes</taxon>
        <taxon>Kitasatosporales</taxon>
        <taxon>Streptomycetaceae</taxon>
        <taxon>Streptomyces</taxon>
    </lineage>
</organism>
<evidence type="ECO:0000259" key="3">
    <source>
        <dbReference type="PROSITE" id="PS50893"/>
    </source>
</evidence>
<evidence type="ECO:0000313" key="4">
    <source>
        <dbReference type="EMBL" id="MDT0441314.1"/>
    </source>
</evidence>
<dbReference type="PANTHER" id="PTHR43582:SF5">
    <property type="entry name" value="ABC TRANSPORTER"/>
    <property type="match status" value="1"/>
</dbReference>
<dbReference type="Gene3D" id="3.40.50.300">
    <property type="entry name" value="P-loop containing nucleotide triphosphate hydrolases"/>
    <property type="match status" value="1"/>
</dbReference>
<dbReference type="EMBL" id="JAVREV010000001">
    <property type="protein sequence ID" value="MDT0441314.1"/>
    <property type="molecule type" value="Genomic_DNA"/>
</dbReference>
<dbReference type="InterPro" id="IPR003439">
    <property type="entry name" value="ABC_transporter-like_ATP-bd"/>
</dbReference>
<keyword evidence="1" id="KW-0547">Nucleotide-binding</keyword>